<dbReference type="AlphaFoldDB" id="A0A7D7QJG4"/>
<evidence type="ECO:0000313" key="1">
    <source>
        <dbReference type="EMBL" id="QMS86085.1"/>
    </source>
</evidence>
<geneLocation type="plasmid" evidence="2">
    <name>pne_1</name>
</geneLocation>
<dbReference type="RefSeq" id="WP_181927031.1">
    <property type="nucleotide sequence ID" value="NZ_CP054693.1"/>
</dbReference>
<keyword evidence="1" id="KW-0614">Plasmid</keyword>
<dbReference type="EMBL" id="CP054693">
    <property type="protein sequence ID" value="QMS86085.1"/>
    <property type="molecule type" value="Genomic_DNA"/>
</dbReference>
<gene>
    <name evidence="1" type="ORF">HUN01_00180</name>
</gene>
<organism evidence="1 2">
    <name type="scientific">Nostoc edaphicum CCNP1411</name>
    <dbReference type="NCBI Taxonomy" id="1472755"/>
    <lineage>
        <taxon>Bacteria</taxon>
        <taxon>Bacillati</taxon>
        <taxon>Cyanobacteriota</taxon>
        <taxon>Cyanophyceae</taxon>
        <taxon>Nostocales</taxon>
        <taxon>Nostocaceae</taxon>
        <taxon>Nostoc</taxon>
    </lineage>
</organism>
<sequence length="360" mass="41377">MAELEELKKQKICHLKLELPLEKLKRLMEFWFNNLDSDYNLEKNFVALQEKHERYFTLIEEFVQDKLDTPSTLDDLNEALKQLGQAQNKLAEALGKVVLADTIFAYSLDTLIIGLREIKFTLDFIVKESDYPELKNEFEEMQKAIQSWIDKTAYAKAFILEANRKRSLVFGIVRDKLDLHLQSEFARVSGQKLEDLKGQIDAILAARDLLIEIENWWFNAAQSDASGIVLRNRYLQYEKSLFFMRADHAQGASLLERIETLKTTLPPKSKVEVEITEGTLKANLTTLKTQIDELAEGGWQPLFDRQKFLVEARERSTSSLSSGCKAAIEDFKKKASDVQTLLDFRDAEEAFKKHVVACSV</sequence>
<reference evidence="2" key="1">
    <citation type="submission" date="2020-06" db="EMBL/GenBank/DDBJ databases">
        <title>Nostoc edaphicum CCNP1411 genome.</title>
        <authorList>
            <person name="Fidor A."/>
            <person name="Grabski M."/>
            <person name="Gawor J."/>
            <person name="Gromadka R."/>
            <person name="Wegrzyn G."/>
            <person name="Mazur-Marzec H."/>
        </authorList>
    </citation>
    <scope>NUCLEOTIDE SEQUENCE [LARGE SCALE GENOMIC DNA]</scope>
    <source>
        <strain evidence="2">CCNP1411</strain>
        <plasmid evidence="2">pne_1</plasmid>
    </source>
</reference>
<protein>
    <submittedName>
        <fullName evidence="1">Uncharacterized protein</fullName>
    </submittedName>
</protein>
<evidence type="ECO:0000313" key="2">
    <source>
        <dbReference type="Proteomes" id="UP000514713"/>
    </source>
</evidence>
<accession>A0A7D7QJG4</accession>
<keyword evidence="2" id="KW-1185">Reference proteome</keyword>
<dbReference type="KEGG" id="ned:HUN01_00180"/>
<proteinExistence type="predicted"/>
<dbReference type="Proteomes" id="UP000514713">
    <property type="component" value="Plasmid pNe_1"/>
</dbReference>
<name>A0A7D7QJG4_9NOSO</name>